<dbReference type="InterPro" id="IPR006260">
    <property type="entry name" value="TonB/TolA_C"/>
</dbReference>
<evidence type="ECO:0000256" key="6">
    <source>
        <dbReference type="ARBA" id="ARBA00022692"/>
    </source>
</evidence>
<dbReference type="RefSeq" id="WP_002696917.1">
    <property type="nucleotide sequence ID" value="NZ_AAWS01000012.1"/>
</dbReference>
<keyword evidence="4" id="KW-1003">Cell membrane</keyword>
<dbReference type="GO" id="GO:0098797">
    <property type="term" value="C:plasma membrane protein complex"/>
    <property type="evidence" value="ECO:0007669"/>
    <property type="project" value="TreeGrafter"/>
</dbReference>
<keyword evidence="5" id="KW-0997">Cell inner membrane</keyword>
<dbReference type="EMBL" id="AAWS01000012">
    <property type="protein sequence ID" value="EAY29246.1"/>
    <property type="molecule type" value="Genomic_DNA"/>
</dbReference>
<dbReference type="InterPro" id="IPR037682">
    <property type="entry name" value="TonB_C"/>
</dbReference>
<dbReference type="GO" id="GO:0015031">
    <property type="term" value="P:protein transport"/>
    <property type="evidence" value="ECO:0007669"/>
    <property type="project" value="UniProtKB-KW"/>
</dbReference>
<dbReference type="GO" id="GO:0015891">
    <property type="term" value="P:siderophore transport"/>
    <property type="evidence" value="ECO:0007669"/>
    <property type="project" value="InterPro"/>
</dbReference>
<dbReference type="PANTHER" id="PTHR33446">
    <property type="entry name" value="PROTEIN TONB-RELATED"/>
    <property type="match status" value="1"/>
</dbReference>
<dbReference type="GO" id="GO:0055085">
    <property type="term" value="P:transmembrane transport"/>
    <property type="evidence" value="ECO:0007669"/>
    <property type="project" value="InterPro"/>
</dbReference>
<keyword evidence="9 10" id="KW-0472">Membrane</keyword>
<dbReference type="PRINTS" id="PR01374">
    <property type="entry name" value="TONBPROTEIN"/>
</dbReference>
<comment type="caution">
    <text evidence="12">The sequence shown here is derived from an EMBL/GenBank/DDBJ whole genome shotgun (WGS) entry which is preliminary data.</text>
</comment>
<keyword evidence="7" id="KW-0653">Protein transport</keyword>
<evidence type="ECO:0000259" key="11">
    <source>
        <dbReference type="PROSITE" id="PS52015"/>
    </source>
</evidence>
<feature type="transmembrane region" description="Helical" evidence="10">
    <location>
        <begin position="21"/>
        <end position="44"/>
    </location>
</feature>
<evidence type="ECO:0000256" key="9">
    <source>
        <dbReference type="ARBA" id="ARBA00023136"/>
    </source>
</evidence>
<dbReference type="InterPro" id="IPR051045">
    <property type="entry name" value="TonB-dependent_transducer"/>
</dbReference>
<evidence type="ECO:0000256" key="5">
    <source>
        <dbReference type="ARBA" id="ARBA00022519"/>
    </source>
</evidence>
<keyword evidence="8 10" id="KW-1133">Transmembrane helix</keyword>
<sequence length="264" mass="29115">MENKLNKPSDINKRSHSINSLTENGGLFFAIGFALACFVTIVAFEWKVQIAPPSIDITNPDQHEVIALKLLPAPAVPSPAIVPVNHQIKKANKYQKFESEEDFGQKLLPTPFVPTPAKELIIEEVKDVDLAVLSCDLPIPPEPIVGSPDPMISCGGNQVIKCILFIEQRPQPVGGYPAFYKYVRKNLVYPSQARRLGIEGSVFVKFIVTKEGYLTHFKVLKGVGAGCNEEAIRVLKTAPKWIPGKQRGVAVNTKFTIPIEFTLN</sequence>
<dbReference type="Pfam" id="PF03544">
    <property type="entry name" value="TonB_C"/>
    <property type="match status" value="1"/>
</dbReference>
<dbReference type="AlphaFoldDB" id="A1ZKM0"/>
<dbReference type="GO" id="GO:0030288">
    <property type="term" value="C:outer membrane-bounded periplasmic space"/>
    <property type="evidence" value="ECO:0007669"/>
    <property type="project" value="InterPro"/>
</dbReference>
<reference evidence="12 13" key="1">
    <citation type="submission" date="2007-01" db="EMBL/GenBank/DDBJ databases">
        <authorList>
            <person name="Haygood M."/>
            <person name="Podell S."/>
            <person name="Anderson C."/>
            <person name="Hopkinson B."/>
            <person name="Roe K."/>
            <person name="Barbeau K."/>
            <person name="Gaasterland T."/>
            <person name="Ferriera S."/>
            <person name="Johnson J."/>
            <person name="Kravitz S."/>
            <person name="Beeson K."/>
            <person name="Sutton G."/>
            <person name="Rogers Y.-H."/>
            <person name="Friedman R."/>
            <person name="Frazier M."/>
            <person name="Venter J.C."/>
        </authorList>
    </citation>
    <scope>NUCLEOTIDE SEQUENCE [LARGE SCALE GENOMIC DNA]</scope>
    <source>
        <strain evidence="12 13">ATCC 23134</strain>
    </source>
</reference>
<dbReference type="PROSITE" id="PS52015">
    <property type="entry name" value="TONB_CTD"/>
    <property type="match status" value="1"/>
</dbReference>
<evidence type="ECO:0000256" key="2">
    <source>
        <dbReference type="ARBA" id="ARBA00006555"/>
    </source>
</evidence>
<keyword evidence="13" id="KW-1185">Reference proteome</keyword>
<dbReference type="Proteomes" id="UP000004095">
    <property type="component" value="Unassembled WGS sequence"/>
</dbReference>
<keyword evidence="3" id="KW-0813">Transport</keyword>
<dbReference type="PANTHER" id="PTHR33446:SF2">
    <property type="entry name" value="PROTEIN TONB"/>
    <property type="match status" value="1"/>
</dbReference>
<keyword evidence="6 10" id="KW-0812">Transmembrane</keyword>
<evidence type="ECO:0000313" key="13">
    <source>
        <dbReference type="Proteomes" id="UP000004095"/>
    </source>
</evidence>
<dbReference type="NCBIfam" id="TIGR01352">
    <property type="entry name" value="tonB_Cterm"/>
    <property type="match status" value="1"/>
</dbReference>
<evidence type="ECO:0000256" key="8">
    <source>
        <dbReference type="ARBA" id="ARBA00022989"/>
    </source>
</evidence>
<name>A1ZKM0_MICM2</name>
<gene>
    <name evidence="12" type="ORF">M23134_02437</name>
</gene>
<dbReference type="GO" id="GO:0031992">
    <property type="term" value="F:energy transducer activity"/>
    <property type="evidence" value="ECO:0007669"/>
    <property type="project" value="InterPro"/>
</dbReference>
<evidence type="ECO:0000256" key="1">
    <source>
        <dbReference type="ARBA" id="ARBA00004383"/>
    </source>
</evidence>
<proteinExistence type="inferred from homology"/>
<protein>
    <submittedName>
        <fullName evidence="12">TonB</fullName>
    </submittedName>
</protein>
<evidence type="ECO:0000256" key="7">
    <source>
        <dbReference type="ARBA" id="ARBA00022927"/>
    </source>
</evidence>
<dbReference type="eggNOG" id="COG0810">
    <property type="taxonomic scope" value="Bacteria"/>
</dbReference>
<comment type="subcellular location">
    <subcellularLocation>
        <location evidence="1">Cell inner membrane</location>
        <topology evidence="1">Single-pass membrane protein</topology>
        <orientation evidence="1">Periplasmic side</orientation>
    </subcellularLocation>
</comment>
<organism evidence="12 13">
    <name type="scientific">Microscilla marina ATCC 23134</name>
    <dbReference type="NCBI Taxonomy" id="313606"/>
    <lineage>
        <taxon>Bacteria</taxon>
        <taxon>Pseudomonadati</taxon>
        <taxon>Bacteroidota</taxon>
        <taxon>Cytophagia</taxon>
        <taxon>Cytophagales</taxon>
        <taxon>Microscillaceae</taxon>
        <taxon>Microscilla</taxon>
    </lineage>
</organism>
<comment type="similarity">
    <text evidence="2">Belongs to the TonB family.</text>
</comment>
<evidence type="ECO:0000256" key="10">
    <source>
        <dbReference type="SAM" id="Phobius"/>
    </source>
</evidence>
<dbReference type="Gene3D" id="3.30.1150.10">
    <property type="match status" value="1"/>
</dbReference>
<feature type="domain" description="TonB C-terminal" evidence="11">
    <location>
        <begin position="174"/>
        <end position="264"/>
    </location>
</feature>
<dbReference type="InterPro" id="IPR003538">
    <property type="entry name" value="TonB"/>
</dbReference>
<accession>A1ZKM0</accession>
<dbReference type="OrthoDB" id="9812355at2"/>
<evidence type="ECO:0000313" key="12">
    <source>
        <dbReference type="EMBL" id="EAY29246.1"/>
    </source>
</evidence>
<evidence type="ECO:0000256" key="3">
    <source>
        <dbReference type="ARBA" id="ARBA00022448"/>
    </source>
</evidence>
<dbReference type="SUPFAM" id="SSF74653">
    <property type="entry name" value="TolA/TonB C-terminal domain"/>
    <property type="match status" value="1"/>
</dbReference>
<evidence type="ECO:0000256" key="4">
    <source>
        <dbReference type="ARBA" id="ARBA00022475"/>
    </source>
</evidence>